<dbReference type="AlphaFoldDB" id="A0A3E5BKE0"/>
<dbReference type="SUPFAM" id="SSF56935">
    <property type="entry name" value="Porins"/>
    <property type="match status" value="1"/>
</dbReference>
<dbReference type="InterPro" id="IPR011662">
    <property type="entry name" value="Secretin/TonB_short_N"/>
</dbReference>
<evidence type="ECO:0000256" key="2">
    <source>
        <dbReference type="ARBA" id="ARBA00023136"/>
    </source>
</evidence>
<sequence>MPLSKLRIRQNHSGYKVICLIIFLLIAIHANAQNEKFTISGHDITIKQAFEQIEEQSKYTVAYSKAQIDVERKITVHIQRAGLIAVLEQVLKNTGFTYRINELHIIVIPIPVRPLQRDVLRQTLKGTVRDAASGSPIPYANVTLSNTNLQIRMTSDSLGHFSISYIPIGRYDLQVSYLGYAPTAKKEILLTAAEEVCCDVVLTESFQTLEEVVVHAKINKERLLNPMALTGGRMISLDEANRYAGGLDDPARLSTSFAGVAGTPGTNAIAIRGNSPQFLQWKMEGIEIPALNHFADLAGVGGGLFTGFSSRVMGNSDFFTGAFPAEYNNALSGIFDMSLRNGNSEKSKHTVHMRLLGLGLAYEGPIDRKAGSSYLFNYRYSETRLMGAFTENTGISYQDLTFKLNFPTRKAGVFSVWGISLLDLNKDAAFKKYAEWETFDDRQKSKTWIAKGAGGITHRYNLGNDAYLKTSLAATYSDSHPKLEQLPGPNSSCHLPVVDIKNRNLNLVLSSFFNKKYNSRHTNRSGITITGLFYNLDFNLSPNFGQNTPMQKIVKGNGKAVVLSAYSNSIFKLADKWTASVGVNTQFFTLNSNWTAEPRLALKWNFKPKQSLSLAYGLHSRRERLDYYHVRTTETGAKDVNKNLDYAKAHHWVLTYDLGIAKGVRLKVEPYYQALYNVPVEPGTSFSIINHDSYYLDRRLVNRGKGRNYGIDITFERYLNRTYYYMFTGTIFKSEYLGGDGIWRDTRLDRGYIVNALGGKEWVWGKKRRHIFNLNLRLSYQGGDHYTPVNKAASMTHKNIVYDETKAYSKHFSPALTVDVGISYKLKGKHVSHEFELQLLNLTGYTGQHGYQYNEKLDGIEKVKVSNILPDISYRVRF</sequence>
<dbReference type="Gene3D" id="2.60.40.1120">
    <property type="entry name" value="Carboxypeptidase-like, regulatory domain"/>
    <property type="match status" value="1"/>
</dbReference>
<dbReference type="EMBL" id="QSUL01000003">
    <property type="protein sequence ID" value="RGN38080.1"/>
    <property type="molecule type" value="Genomic_DNA"/>
</dbReference>
<dbReference type="GO" id="GO:0019867">
    <property type="term" value="C:outer membrane"/>
    <property type="evidence" value="ECO:0007669"/>
    <property type="project" value="InterPro"/>
</dbReference>
<evidence type="ECO:0000313" key="6">
    <source>
        <dbReference type="Proteomes" id="UP000260983"/>
    </source>
</evidence>
<comment type="caution">
    <text evidence="5">The sequence shown here is derived from an EMBL/GenBank/DDBJ whole genome shotgun (WGS) entry which is preliminary data.</text>
</comment>
<proteinExistence type="predicted"/>
<evidence type="ECO:0000259" key="4">
    <source>
        <dbReference type="Pfam" id="PF07660"/>
    </source>
</evidence>
<evidence type="ECO:0000256" key="3">
    <source>
        <dbReference type="ARBA" id="ARBA00023237"/>
    </source>
</evidence>
<evidence type="ECO:0000256" key="1">
    <source>
        <dbReference type="ARBA" id="ARBA00022448"/>
    </source>
</evidence>
<dbReference type="Pfam" id="PF07660">
    <property type="entry name" value="STN"/>
    <property type="match status" value="1"/>
</dbReference>
<evidence type="ECO:0000313" key="5">
    <source>
        <dbReference type="EMBL" id="RGN38080.1"/>
    </source>
</evidence>
<name>A0A3E5BKE0_9BACE</name>
<keyword evidence="2" id="KW-0472">Membrane</keyword>
<dbReference type="InterPro" id="IPR008969">
    <property type="entry name" value="CarboxyPept-like_regulatory"/>
</dbReference>
<feature type="domain" description="Secretin/TonB short N-terminal" evidence="4">
    <location>
        <begin position="59"/>
        <end position="109"/>
    </location>
</feature>
<dbReference type="Proteomes" id="UP000260983">
    <property type="component" value="Unassembled WGS sequence"/>
</dbReference>
<protein>
    <submittedName>
        <fullName evidence="5">Prevent-host-death protein</fullName>
    </submittedName>
</protein>
<keyword evidence="3" id="KW-0998">Cell outer membrane</keyword>
<dbReference type="Pfam" id="PF13620">
    <property type="entry name" value="CarboxypepD_reg"/>
    <property type="match status" value="1"/>
</dbReference>
<organism evidence="5 6">
    <name type="scientific">Bacteroides oleiciplenus</name>
    <dbReference type="NCBI Taxonomy" id="626931"/>
    <lineage>
        <taxon>Bacteria</taxon>
        <taxon>Pseudomonadati</taxon>
        <taxon>Bacteroidota</taxon>
        <taxon>Bacteroidia</taxon>
        <taxon>Bacteroidales</taxon>
        <taxon>Bacteroidaceae</taxon>
        <taxon>Bacteroides</taxon>
    </lineage>
</organism>
<accession>A0A3E5BKE0</accession>
<dbReference type="SUPFAM" id="SSF49464">
    <property type="entry name" value="Carboxypeptidase regulatory domain-like"/>
    <property type="match status" value="1"/>
</dbReference>
<reference evidence="5 6" key="1">
    <citation type="submission" date="2018-08" db="EMBL/GenBank/DDBJ databases">
        <title>A genome reference for cultivated species of the human gut microbiota.</title>
        <authorList>
            <person name="Zou Y."/>
            <person name="Xue W."/>
            <person name="Luo G."/>
        </authorList>
    </citation>
    <scope>NUCLEOTIDE SEQUENCE [LARGE SCALE GENOMIC DNA]</scope>
    <source>
        <strain evidence="5 6">OM05-15BH</strain>
    </source>
</reference>
<gene>
    <name evidence="5" type="ORF">DXB65_04285</name>
</gene>
<keyword evidence="1" id="KW-0813">Transport</keyword>